<evidence type="ECO:0000256" key="13">
    <source>
        <dbReference type="ARBA" id="ARBA00024183"/>
    </source>
</evidence>
<keyword evidence="4" id="KW-0272">Extracellular matrix</keyword>
<dbReference type="PROSITE" id="PS51448">
    <property type="entry name" value="P_TREFOIL_2"/>
    <property type="match status" value="1"/>
</dbReference>
<evidence type="ECO:0000256" key="6">
    <source>
        <dbReference type="ARBA" id="ARBA00022692"/>
    </source>
</evidence>
<protein>
    <recommendedName>
        <fullName evidence="15">Zona pellucida sperm-binding protein 4</fullName>
    </recommendedName>
    <alternativeName>
        <fullName evidence="17">Zona pellucida glycoprotein 4</fullName>
    </alternativeName>
    <alternativeName>
        <fullName evidence="16">Zona pellucida protein B</fullName>
    </alternativeName>
</protein>
<gene>
    <name evidence="23" type="ORF">GDO86_005200</name>
</gene>
<evidence type="ECO:0000256" key="10">
    <source>
        <dbReference type="ARBA" id="ARBA00023157"/>
    </source>
</evidence>
<evidence type="ECO:0000256" key="2">
    <source>
        <dbReference type="ARBA" id="ARBA00022475"/>
    </source>
</evidence>
<dbReference type="Pfam" id="PF00088">
    <property type="entry name" value="Trefoil"/>
    <property type="match status" value="1"/>
</dbReference>
<comment type="function">
    <text evidence="14">Component of the zona pellucida, an extracellular matrix surrounding oocytes which mediates sperm binding, induction of the acrosome reaction and prevents post-fertilization polyspermy. The zona pellucida is composed of 3 to 4 glycoproteins, ZP1, ZP2, ZP3, and ZP4. ZP4 may act as a sperm receptor.</text>
</comment>
<dbReference type="AlphaFoldDB" id="A0A8T2J0X6"/>
<keyword evidence="3" id="KW-0964">Secreted</keyword>
<keyword evidence="11" id="KW-0325">Glycoprotein</keyword>
<keyword evidence="8 19" id="KW-1133">Transmembrane helix</keyword>
<proteinExistence type="predicted"/>
<dbReference type="PANTHER" id="PTHR23343">
    <property type="entry name" value="ZONA PELLUCIDA SPERM-BINDING PROTEIN"/>
    <property type="match status" value="1"/>
</dbReference>
<evidence type="ECO:0000256" key="7">
    <source>
        <dbReference type="ARBA" id="ARBA00022729"/>
    </source>
</evidence>
<keyword evidence="5" id="KW-0165">Cleavage on pair of basic residues</keyword>
<evidence type="ECO:0000256" key="1">
    <source>
        <dbReference type="ARBA" id="ARBA00004251"/>
    </source>
</evidence>
<dbReference type="InterPro" id="IPR051148">
    <property type="entry name" value="Zona_Pellucida_Domain_gp"/>
</dbReference>
<evidence type="ECO:0000256" key="8">
    <source>
        <dbReference type="ARBA" id="ARBA00022989"/>
    </source>
</evidence>
<feature type="domain" description="P-type" evidence="22">
    <location>
        <begin position="135"/>
        <end position="178"/>
    </location>
</feature>
<dbReference type="SUPFAM" id="SSF57492">
    <property type="entry name" value="Trefoil"/>
    <property type="match status" value="1"/>
</dbReference>
<evidence type="ECO:0000256" key="4">
    <source>
        <dbReference type="ARBA" id="ARBA00022530"/>
    </source>
</evidence>
<dbReference type="GO" id="GO:0060468">
    <property type="term" value="P:prevention of polyspermy"/>
    <property type="evidence" value="ECO:0007669"/>
    <property type="project" value="TreeGrafter"/>
</dbReference>
<dbReference type="GO" id="GO:0032190">
    <property type="term" value="F:acrosin binding"/>
    <property type="evidence" value="ECO:0007669"/>
    <property type="project" value="TreeGrafter"/>
</dbReference>
<evidence type="ECO:0000256" key="16">
    <source>
        <dbReference type="ARBA" id="ARBA00042273"/>
    </source>
</evidence>
<dbReference type="OrthoDB" id="8919081at2759"/>
<feature type="transmembrane region" description="Helical" evidence="19">
    <location>
        <begin position="510"/>
        <end position="530"/>
    </location>
</feature>
<sequence length="542" mass="59537">MRGQFGLWGVWLVLLVCSYVCCVQRFWDGLHCGLLDMQFTVPSLVKEAAFVLSAVDHTGNSRYLINSTACGTWLGQNPNGLVVVGVNYDGCYVREEDGEYRMTVSLEEVNNGQVSYHKQVISCPTINALDAPSPDICSAIKREDRLLCAAAPVSQDICQQLGCCFSPVDSTMPCYYGNTWTAQCTDDNNMVIAISKDLTKPSLILNSVSVAGVDKTVCPALSVSKTNSFLMFQFPLSCGAVKRMDGDVMTYENTLISTRDIRSWTGGSITRDSTMKLTVRCIYGRTGVIPLLKVQVNTLPPPPPVSTPGPLVLEMRISKDAQYSSYYGDGDYPVVKILRDLVYLEVRILRRLDPNLVLILHSCWATPSPNPTQLPQWPILQKRCPFPGDNYLTQLIPVGAPTQTVPFPSHYQRFSINTFTFVDATSQAPLGGVVYFQCSASVCVPSASNPCRTVCSSRKRRMAEMSSSESTEETIVTSDGPVNFVNTEEMSIQAEGEIFGYPALHWARGAAAAGGILSVALITVGLWMFYRNRSSKIHSVHL</sequence>
<dbReference type="CDD" id="cd00111">
    <property type="entry name" value="Trefoil"/>
    <property type="match status" value="1"/>
</dbReference>
<evidence type="ECO:0000256" key="9">
    <source>
        <dbReference type="ARBA" id="ARBA00023136"/>
    </source>
</evidence>
<keyword evidence="10 18" id="KW-1015">Disulfide bond</keyword>
<evidence type="ECO:0000256" key="18">
    <source>
        <dbReference type="PROSITE-ProRule" id="PRU00779"/>
    </source>
</evidence>
<dbReference type="Gene3D" id="2.60.40.3210">
    <property type="entry name" value="Zona pellucida, ZP-N domain"/>
    <property type="match status" value="1"/>
</dbReference>
<evidence type="ECO:0000313" key="23">
    <source>
        <dbReference type="EMBL" id="KAG8438919.1"/>
    </source>
</evidence>
<evidence type="ECO:0000313" key="24">
    <source>
        <dbReference type="Proteomes" id="UP000812440"/>
    </source>
</evidence>
<comment type="subcellular location">
    <subcellularLocation>
        <location evidence="1">Cell membrane</location>
        <topology evidence="1">Single-pass type I membrane protein</topology>
    </subcellularLocation>
    <subcellularLocation>
        <location evidence="13">Zona pellucida</location>
    </subcellularLocation>
</comment>
<keyword evidence="7 20" id="KW-0732">Signal</keyword>
<evidence type="ECO:0000256" key="20">
    <source>
        <dbReference type="SAM" id="SignalP"/>
    </source>
</evidence>
<feature type="signal peptide" evidence="20">
    <location>
        <begin position="1"/>
        <end position="22"/>
    </location>
</feature>
<dbReference type="InterPro" id="IPR054554">
    <property type="entry name" value="ZP1/4_Ig-like"/>
</dbReference>
<dbReference type="GO" id="GO:0005886">
    <property type="term" value="C:plasma membrane"/>
    <property type="evidence" value="ECO:0007669"/>
    <property type="project" value="UniProtKB-SubCell"/>
</dbReference>
<evidence type="ECO:0000256" key="11">
    <source>
        <dbReference type="ARBA" id="ARBA00023180"/>
    </source>
</evidence>
<dbReference type="EMBL" id="JAACNH010000006">
    <property type="protein sequence ID" value="KAG8438919.1"/>
    <property type="molecule type" value="Genomic_DNA"/>
</dbReference>
<dbReference type="Proteomes" id="UP000812440">
    <property type="component" value="Chromosome 3"/>
</dbReference>
<evidence type="ECO:0000259" key="22">
    <source>
        <dbReference type="PROSITE" id="PS51448"/>
    </source>
</evidence>
<dbReference type="GO" id="GO:0007339">
    <property type="term" value="P:binding of sperm to zona pellucida"/>
    <property type="evidence" value="ECO:0007669"/>
    <property type="project" value="TreeGrafter"/>
</dbReference>
<dbReference type="InterPro" id="IPR000519">
    <property type="entry name" value="P_trefoil_dom"/>
</dbReference>
<keyword evidence="12" id="KW-0278">Fertilization</keyword>
<dbReference type="InterPro" id="IPR017977">
    <property type="entry name" value="ZP_dom_CS"/>
</dbReference>
<name>A0A8T2J0X6_9PIPI</name>
<dbReference type="Gene3D" id="2.60.40.4100">
    <property type="entry name" value="Zona pellucida, ZP-C domain"/>
    <property type="match status" value="1"/>
</dbReference>
<dbReference type="InterPro" id="IPR055356">
    <property type="entry name" value="ZP-N"/>
</dbReference>
<organism evidence="23 24">
    <name type="scientific">Hymenochirus boettgeri</name>
    <name type="common">Congo dwarf clawed frog</name>
    <dbReference type="NCBI Taxonomy" id="247094"/>
    <lineage>
        <taxon>Eukaryota</taxon>
        <taxon>Metazoa</taxon>
        <taxon>Chordata</taxon>
        <taxon>Craniata</taxon>
        <taxon>Vertebrata</taxon>
        <taxon>Euteleostomi</taxon>
        <taxon>Amphibia</taxon>
        <taxon>Batrachia</taxon>
        <taxon>Anura</taxon>
        <taxon>Pipoidea</taxon>
        <taxon>Pipidae</taxon>
        <taxon>Pipinae</taxon>
        <taxon>Hymenochirus</taxon>
    </lineage>
</organism>
<keyword evidence="9 19" id="KW-0472">Membrane</keyword>
<evidence type="ECO:0000256" key="17">
    <source>
        <dbReference type="ARBA" id="ARBA00042573"/>
    </source>
</evidence>
<keyword evidence="24" id="KW-1185">Reference proteome</keyword>
<feature type="chain" id="PRO_5035761248" description="Zona pellucida sperm-binding protein 4" evidence="20">
    <location>
        <begin position="23"/>
        <end position="542"/>
    </location>
</feature>
<comment type="caution">
    <text evidence="18">Lacks conserved residue(s) required for the propagation of feature annotation.</text>
</comment>
<dbReference type="InterPro" id="IPR044913">
    <property type="entry name" value="P_trefoil_dom_sf"/>
</dbReference>
<keyword evidence="6 19" id="KW-0812">Transmembrane</keyword>
<dbReference type="GO" id="GO:0035805">
    <property type="term" value="C:egg coat"/>
    <property type="evidence" value="ECO:0007669"/>
    <property type="project" value="UniProtKB-SubCell"/>
</dbReference>
<evidence type="ECO:0000256" key="15">
    <source>
        <dbReference type="ARBA" id="ARBA00040238"/>
    </source>
</evidence>
<dbReference type="InterPro" id="IPR055355">
    <property type="entry name" value="ZP-C"/>
</dbReference>
<dbReference type="Pfam" id="PF00100">
    <property type="entry name" value="Zona_pellucida"/>
    <property type="match status" value="1"/>
</dbReference>
<evidence type="ECO:0000259" key="21">
    <source>
        <dbReference type="PROSITE" id="PS51034"/>
    </source>
</evidence>
<reference evidence="23" key="1">
    <citation type="thesis" date="2020" institute="ProQuest LLC" country="789 East Eisenhower Parkway, Ann Arbor, MI, USA">
        <title>Comparative Genomics and Chromosome Evolution.</title>
        <authorList>
            <person name="Mudd A.B."/>
        </authorList>
    </citation>
    <scope>NUCLEOTIDE SEQUENCE</scope>
    <source>
        <strain evidence="23">Female2</strain>
        <tissue evidence="23">Blood</tissue>
    </source>
</reference>
<dbReference type="Gene3D" id="4.10.110.10">
    <property type="entry name" value="Spasmolytic Protein, domain 1"/>
    <property type="match status" value="1"/>
</dbReference>
<evidence type="ECO:0000256" key="19">
    <source>
        <dbReference type="SAM" id="Phobius"/>
    </source>
</evidence>
<dbReference type="PANTHER" id="PTHR23343:SF31">
    <property type="entry name" value="ZONA PELLUCIDA SPERM-BINDING PROTEIN 4"/>
    <property type="match status" value="1"/>
</dbReference>
<evidence type="ECO:0000256" key="5">
    <source>
        <dbReference type="ARBA" id="ARBA00022685"/>
    </source>
</evidence>
<dbReference type="SMART" id="SM00241">
    <property type="entry name" value="ZP"/>
    <property type="match status" value="1"/>
</dbReference>
<evidence type="ECO:0000256" key="14">
    <source>
        <dbReference type="ARBA" id="ARBA00037545"/>
    </source>
</evidence>
<dbReference type="PROSITE" id="PS51034">
    <property type="entry name" value="ZP_2"/>
    <property type="match status" value="1"/>
</dbReference>
<dbReference type="Pfam" id="PF23344">
    <property type="entry name" value="ZP-N"/>
    <property type="match status" value="1"/>
</dbReference>
<feature type="disulfide bond" evidence="18">
    <location>
        <begin position="148"/>
        <end position="163"/>
    </location>
</feature>
<dbReference type="InterPro" id="IPR001507">
    <property type="entry name" value="ZP_dom"/>
</dbReference>
<evidence type="ECO:0000256" key="12">
    <source>
        <dbReference type="ARBA" id="ARBA00023279"/>
    </source>
</evidence>
<evidence type="ECO:0000256" key="3">
    <source>
        <dbReference type="ARBA" id="ARBA00022525"/>
    </source>
</evidence>
<dbReference type="InterPro" id="IPR042235">
    <property type="entry name" value="ZP-C_dom"/>
</dbReference>
<dbReference type="GO" id="GO:0035804">
    <property type="term" value="F:structural constituent of egg coat"/>
    <property type="evidence" value="ECO:0007669"/>
    <property type="project" value="TreeGrafter"/>
</dbReference>
<accession>A0A8T2J0X6</accession>
<dbReference type="PROSITE" id="PS00682">
    <property type="entry name" value="ZP_1"/>
    <property type="match status" value="1"/>
</dbReference>
<dbReference type="Pfam" id="PF22821">
    <property type="entry name" value="ZP1_ZP4_Ig-like"/>
    <property type="match status" value="1"/>
</dbReference>
<dbReference type="SMART" id="SM00018">
    <property type="entry name" value="PD"/>
    <property type="match status" value="1"/>
</dbReference>
<keyword evidence="2" id="KW-1003">Cell membrane</keyword>
<feature type="domain" description="ZP" evidence="21">
    <location>
        <begin position="183"/>
        <end position="462"/>
    </location>
</feature>
<comment type="caution">
    <text evidence="23">The sequence shown here is derived from an EMBL/GenBank/DDBJ whole genome shotgun (WGS) entry which is preliminary data.</text>
</comment>